<evidence type="ECO:0000313" key="4">
    <source>
        <dbReference type="Proteomes" id="UP000192343"/>
    </source>
</evidence>
<dbReference type="InterPro" id="IPR035391">
    <property type="entry name" value="Arylsulfotran_N"/>
</dbReference>
<dbReference type="Proteomes" id="UP000192343">
    <property type="component" value="Unassembled WGS sequence"/>
</dbReference>
<keyword evidence="1" id="KW-0812">Transmembrane</keyword>
<evidence type="ECO:0000256" key="1">
    <source>
        <dbReference type="SAM" id="Phobius"/>
    </source>
</evidence>
<dbReference type="PANTHER" id="PTHR35340:SF10">
    <property type="entry name" value="CYTOPLASMIC PROTEIN"/>
    <property type="match status" value="1"/>
</dbReference>
<dbReference type="PANTHER" id="PTHR35340">
    <property type="entry name" value="PQQ ENZYME REPEAT PROTEIN-RELATED"/>
    <property type="match status" value="1"/>
</dbReference>
<keyword evidence="1" id="KW-0472">Membrane</keyword>
<dbReference type="InterPro" id="IPR053143">
    <property type="entry name" value="Arylsulfate_ST"/>
</dbReference>
<keyword evidence="1" id="KW-1133">Transmembrane helix</keyword>
<reference evidence="3 4" key="1">
    <citation type="submission" date="2017-03" db="EMBL/GenBank/DDBJ databases">
        <title>Draft Genome sequence of Marispirochaeta sp. strain JC444.</title>
        <authorList>
            <person name="Shivani Y."/>
            <person name="Subhash Y."/>
            <person name="Sasikala C."/>
            <person name="Ramana C."/>
        </authorList>
    </citation>
    <scope>NUCLEOTIDE SEQUENCE [LARGE SCALE GENOMIC DNA]</scope>
    <source>
        <strain evidence="3 4">JC444</strain>
    </source>
</reference>
<keyword evidence="4" id="KW-1185">Reference proteome</keyword>
<dbReference type="InterPro" id="IPR010262">
    <property type="entry name" value="Arylsulfotransferase_bact"/>
</dbReference>
<proteinExistence type="predicted"/>
<feature type="domain" description="Arylsulfotransferase N-terminal" evidence="2">
    <location>
        <begin position="44"/>
        <end position="118"/>
    </location>
</feature>
<evidence type="ECO:0000259" key="2">
    <source>
        <dbReference type="Pfam" id="PF17425"/>
    </source>
</evidence>
<dbReference type="AlphaFoldDB" id="A0A1Y1RZG5"/>
<protein>
    <recommendedName>
        <fullName evidence="2">Arylsulfotransferase N-terminal domain-containing protein</fullName>
    </recommendedName>
</protein>
<organism evidence="3 4">
    <name type="scientific">Marispirochaeta aestuarii</name>
    <dbReference type="NCBI Taxonomy" id="1963862"/>
    <lineage>
        <taxon>Bacteria</taxon>
        <taxon>Pseudomonadati</taxon>
        <taxon>Spirochaetota</taxon>
        <taxon>Spirochaetia</taxon>
        <taxon>Spirochaetales</taxon>
        <taxon>Spirochaetaceae</taxon>
        <taxon>Marispirochaeta</taxon>
    </lineage>
</organism>
<dbReference type="Pfam" id="PF17425">
    <property type="entry name" value="Arylsulfotran_N"/>
    <property type="match status" value="1"/>
</dbReference>
<name>A0A1Y1RZG5_9SPIO</name>
<dbReference type="SUPFAM" id="SSF75011">
    <property type="entry name" value="3-carboxy-cis,cis-mucoante lactonizing enzyme"/>
    <property type="match status" value="1"/>
</dbReference>
<dbReference type="STRING" id="1963862.B4O97_06390"/>
<dbReference type="EMBL" id="MWQY01000006">
    <property type="protein sequence ID" value="ORC36216.1"/>
    <property type="molecule type" value="Genomic_DNA"/>
</dbReference>
<dbReference type="GO" id="GO:0004062">
    <property type="term" value="F:aryl sulfotransferase activity"/>
    <property type="evidence" value="ECO:0007669"/>
    <property type="project" value="InterPro"/>
</dbReference>
<comment type="caution">
    <text evidence="3">The sequence shown here is derived from an EMBL/GenBank/DDBJ whole genome shotgun (WGS) entry which is preliminary data.</text>
</comment>
<evidence type="ECO:0000313" key="3">
    <source>
        <dbReference type="EMBL" id="ORC36216.1"/>
    </source>
</evidence>
<dbReference type="Gene3D" id="2.60.40.3100">
    <property type="entry name" value="Arylsulphate sulphotransferase monomer, N-terminal domain"/>
    <property type="match status" value="1"/>
</dbReference>
<accession>A0A1Y1RZG5</accession>
<dbReference type="InterPro" id="IPR038477">
    <property type="entry name" value="ASST_N_sf"/>
</dbReference>
<gene>
    <name evidence="3" type="ORF">B4O97_06390</name>
</gene>
<sequence>MSTIGAMRLFRLMLPALGVLFIGIPGVVYLLQPPVRIISISAAEKVPLAAEAVIRSRRPSRVSLSIKGRNGAKDLKVSFDRKSRVHRIPVLGLYPDWKNSIEFSVTDDRGRVHSLTRSIRTEALPEEYPEIRVRTPLPEKAAPGMLFLHLGHYDDRMSYTPYPSAIDEAGDVRWFYAGDNGHLLRRLENGNLIIQQEDSIVEIDMLGRPTGVRWDIVPRDLHHDAVELPNGNFLALSSAKGSVDDEVVMIDRASGIILSRWDFRKILDPARPVMPANLNKRDWLHLNGIIYDARDDSMIVSGRDQSALIKVDIASGRIDWILGNHEKWKERFRPFLLQPEGEPFEWPWGQHAPMLHPDDPSRILLFDNGNERSYDEPLLPEENYSRIVEYRIDPEAGKVRQIWQYGRERGSELFAPFIGDADYLSNGNRLACFGGITRNLEGQAMELFDFEKEKVNMMKISARIIELTDETPARVVREIILADNDASTYEGYRSYRAEKISLYPGSRFAE</sequence>
<feature type="transmembrane region" description="Helical" evidence="1">
    <location>
        <begin position="12"/>
        <end position="31"/>
    </location>
</feature>
<dbReference type="Pfam" id="PF05935">
    <property type="entry name" value="Arylsulfotrans"/>
    <property type="match status" value="1"/>
</dbReference>